<name>A0A0S4IV02_BODSA</name>
<dbReference type="Proteomes" id="UP000051952">
    <property type="component" value="Unassembled WGS sequence"/>
</dbReference>
<dbReference type="SMART" id="SM00195">
    <property type="entry name" value="DSPc"/>
    <property type="match status" value="1"/>
</dbReference>
<protein>
    <submittedName>
        <fullName evidence="5">Dual specificity protein phosphatase, putative</fullName>
    </submittedName>
</protein>
<evidence type="ECO:0000256" key="3">
    <source>
        <dbReference type="SAM" id="MobiDB-lite"/>
    </source>
</evidence>
<reference evidence="6" key="1">
    <citation type="submission" date="2015-09" db="EMBL/GenBank/DDBJ databases">
        <authorList>
            <consortium name="Pathogen Informatics"/>
        </authorList>
    </citation>
    <scope>NUCLEOTIDE SEQUENCE [LARGE SCALE GENOMIC DNA]</scope>
    <source>
        <strain evidence="6">Lake Konstanz</strain>
    </source>
</reference>
<dbReference type="GO" id="GO:0008330">
    <property type="term" value="F:protein tyrosine/threonine phosphatase activity"/>
    <property type="evidence" value="ECO:0007669"/>
    <property type="project" value="TreeGrafter"/>
</dbReference>
<organism evidence="5 6">
    <name type="scientific">Bodo saltans</name>
    <name type="common">Flagellated protozoan</name>
    <dbReference type="NCBI Taxonomy" id="75058"/>
    <lineage>
        <taxon>Eukaryota</taxon>
        <taxon>Discoba</taxon>
        <taxon>Euglenozoa</taxon>
        <taxon>Kinetoplastea</taxon>
        <taxon>Metakinetoplastina</taxon>
        <taxon>Eubodonida</taxon>
        <taxon>Bodonidae</taxon>
        <taxon>Bodo</taxon>
    </lineage>
</organism>
<feature type="compositionally biased region" description="Polar residues" evidence="3">
    <location>
        <begin position="395"/>
        <end position="407"/>
    </location>
</feature>
<keyword evidence="1" id="KW-0378">Hydrolase</keyword>
<keyword evidence="6" id="KW-1185">Reference proteome</keyword>
<dbReference type="VEuPathDB" id="TriTrypDB:BSAL_74930"/>
<dbReference type="InterPro" id="IPR020422">
    <property type="entry name" value="TYR_PHOSPHATASE_DUAL_dom"/>
</dbReference>
<evidence type="ECO:0000313" key="6">
    <source>
        <dbReference type="Proteomes" id="UP000051952"/>
    </source>
</evidence>
<dbReference type="GO" id="GO:0043409">
    <property type="term" value="P:negative regulation of MAPK cascade"/>
    <property type="evidence" value="ECO:0007669"/>
    <property type="project" value="TreeGrafter"/>
</dbReference>
<dbReference type="AlphaFoldDB" id="A0A0S4IV02"/>
<dbReference type="GO" id="GO:0017017">
    <property type="term" value="F:MAP kinase tyrosine/serine/threonine phosphatase activity"/>
    <property type="evidence" value="ECO:0007669"/>
    <property type="project" value="TreeGrafter"/>
</dbReference>
<dbReference type="EMBL" id="CYKH01000672">
    <property type="protein sequence ID" value="CUG14408.1"/>
    <property type="molecule type" value="Genomic_DNA"/>
</dbReference>
<sequence>MIREQVLYCFSALTWNLELLCTLSFKSGALVESSTTTTEGVKDVDEVRSFVNTEQYLNFVQTFLQDFEEYVTALILAKIVPVSGVLPNTPFATPTSEKDRVGRLLREYPTFVFHTSRALKPGDARRRTAQHIVRNVYLSGKHPALQPLLLEFLGIYRIVQAYTGAELQKTNSAASLRYGLLSWAPIPWPTTTTATPSSTTAPAGGCWGASSLKLHNHHQGESNDPQAPTRGLLFMSHLPVSKLPIVKLVIPAIDDDTYDLSQHFYEDDIFSFMSGTLVPNNSDGTSTNERTSPLATSRGLTLVHCSAGMHRSPAFIVAFMIREHIRAGDPVDAESGKMRTVDDWCEFIKTRRSVSMPTDVAKAQLNEFLQSLRSAQLPSTTPFGGPARSEPPPQQSAAQHLRQLQNRSPPSAATTSSPVHSIAATTPSVASPLFSGASPPLAAASSGHSTPAAVPSSPWLTAAFRGQQHLNEVPAVSLSVNPSTPHK</sequence>
<dbReference type="InterPro" id="IPR000387">
    <property type="entry name" value="Tyr_Pase_dom"/>
</dbReference>
<dbReference type="OrthoDB" id="267921at2759"/>
<accession>A0A0S4IV02</accession>
<evidence type="ECO:0000259" key="4">
    <source>
        <dbReference type="PROSITE" id="PS50056"/>
    </source>
</evidence>
<evidence type="ECO:0000313" key="5">
    <source>
        <dbReference type="EMBL" id="CUG14408.1"/>
    </source>
</evidence>
<feature type="compositionally biased region" description="Low complexity" evidence="3">
    <location>
        <begin position="408"/>
        <end position="418"/>
    </location>
</feature>
<dbReference type="Gene3D" id="3.90.190.10">
    <property type="entry name" value="Protein tyrosine phosphatase superfamily"/>
    <property type="match status" value="1"/>
</dbReference>
<keyword evidence="2" id="KW-0904">Protein phosphatase</keyword>
<dbReference type="GO" id="GO:0005737">
    <property type="term" value="C:cytoplasm"/>
    <property type="evidence" value="ECO:0007669"/>
    <property type="project" value="TreeGrafter"/>
</dbReference>
<dbReference type="PANTHER" id="PTHR10159">
    <property type="entry name" value="DUAL SPECIFICITY PROTEIN PHOSPHATASE"/>
    <property type="match status" value="1"/>
</dbReference>
<feature type="domain" description="Tyrosine specific protein phosphatases" evidence="4">
    <location>
        <begin position="302"/>
        <end position="363"/>
    </location>
</feature>
<proteinExistence type="predicted"/>
<feature type="region of interest" description="Disordered" evidence="3">
    <location>
        <begin position="376"/>
        <end position="420"/>
    </location>
</feature>
<dbReference type="PROSITE" id="PS50056">
    <property type="entry name" value="TYR_PHOSPHATASE_2"/>
    <property type="match status" value="1"/>
</dbReference>
<dbReference type="GO" id="GO:0033550">
    <property type="term" value="F:MAP kinase tyrosine phosphatase activity"/>
    <property type="evidence" value="ECO:0007669"/>
    <property type="project" value="TreeGrafter"/>
</dbReference>
<dbReference type="PANTHER" id="PTHR10159:SF519">
    <property type="entry name" value="DUAL SPECIFICITY PROTEIN PHOSPHATASE MPK3"/>
    <property type="match status" value="1"/>
</dbReference>
<dbReference type="SUPFAM" id="SSF52799">
    <property type="entry name" value="(Phosphotyrosine protein) phosphatases II"/>
    <property type="match status" value="1"/>
</dbReference>
<evidence type="ECO:0000256" key="2">
    <source>
        <dbReference type="ARBA" id="ARBA00022912"/>
    </source>
</evidence>
<dbReference type="InterPro" id="IPR029021">
    <property type="entry name" value="Prot-tyrosine_phosphatase-like"/>
</dbReference>
<gene>
    <name evidence="5" type="ORF">BSAL_74930</name>
</gene>
<dbReference type="PROSITE" id="PS00383">
    <property type="entry name" value="TYR_PHOSPHATASE_1"/>
    <property type="match status" value="1"/>
</dbReference>
<evidence type="ECO:0000256" key="1">
    <source>
        <dbReference type="ARBA" id="ARBA00022801"/>
    </source>
</evidence>
<dbReference type="InterPro" id="IPR016130">
    <property type="entry name" value="Tyr_Pase_AS"/>
</dbReference>